<organism evidence="3 4">
    <name type="scientific">Sodalis ligni</name>
    <dbReference type="NCBI Taxonomy" id="2697027"/>
    <lineage>
        <taxon>Bacteria</taxon>
        <taxon>Pseudomonadati</taxon>
        <taxon>Pseudomonadota</taxon>
        <taxon>Gammaproteobacteria</taxon>
        <taxon>Enterobacterales</taxon>
        <taxon>Bruguierivoracaceae</taxon>
        <taxon>Sodalis</taxon>
    </lineage>
</organism>
<accession>A0A4R1NHK1</accession>
<reference evidence="3 4" key="1">
    <citation type="submission" date="2019-02" db="EMBL/GenBank/DDBJ databases">
        <title>Investigation of anaerobic lignin degradation for improved lignocellulosic biofuels.</title>
        <authorList>
            <person name="Deangelis K."/>
        </authorList>
    </citation>
    <scope>NUCLEOTIDE SEQUENCE [LARGE SCALE GENOMIC DNA]</scope>
    <source>
        <strain evidence="3 4">159R</strain>
    </source>
</reference>
<gene>
    <name evidence="3" type="ORF">EZJ58_2327</name>
</gene>
<evidence type="ECO:0000256" key="1">
    <source>
        <dbReference type="SAM" id="MobiDB-lite"/>
    </source>
</evidence>
<sequence length="199" mass="20926">MDILSALFQQNSRHFGQGTTLLIPSVVVSEKHMDTLTVTAYPVENGATISDHAYMPPATVTMILGFAGGGALLDQSITSAITKTIGQTTPLELSPQDTYKQILGLLTSRTLIEVTTGKRQYSNMLITSIEVDTSVATEYVLSCTLTMTQVVITTTDTTKAALKVNMANTLSTSAVANTGKKTPTTPANPTVAAGNIAAN</sequence>
<evidence type="ECO:0000313" key="4">
    <source>
        <dbReference type="Proteomes" id="UP000294555"/>
    </source>
</evidence>
<protein>
    <recommendedName>
        <fullName evidence="2">Dit-like phage tail protein N-terminal domain-containing protein</fullName>
    </recommendedName>
</protein>
<dbReference type="RefSeq" id="WP_132923013.1">
    <property type="nucleotide sequence ID" value="NZ_SJOI01000001.1"/>
</dbReference>
<dbReference type="Pfam" id="PF21821">
    <property type="entry name" value="Dit_like"/>
    <property type="match status" value="1"/>
</dbReference>
<dbReference type="Proteomes" id="UP000294555">
    <property type="component" value="Unassembled WGS sequence"/>
</dbReference>
<feature type="region of interest" description="Disordered" evidence="1">
    <location>
        <begin position="176"/>
        <end position="199"/>
    </location>
</feature>
<dbReference type="AlphaFoldDB" id="A0A4R1NHK1"/>
<keyword evidence="4" id="KW-1185">Reference proteome</keyword>
<comment type="caution">
    <text evidence="3">The sequence shown here is derived from an EMBL/GenBank/DDBJ whole genome shotgun (WGS) entry which is preliminary data.</text>
</comment>
<dbReference type="InterPro" id="IPR048494">
    <property type="entry name" value="Dit-like_N"/>
</dbReference>
<evidence type="ECO:0000259" key="2">
    <source>
        <dbReference type="Pfam" id="PF21821"/>
    </source>
</evidence>
<proteinExistence type="predicted"/>
<dbReference type="EMBL" id="SJOI01000001">
    <property type="protein sequence ID" value="TCL04216.1"/>
    <property type="molecule type" value="Genomic_DNA"/>
</dbReference>
<name>A0A4R1NHK1_9GAMM</name>
<feature type="domain" description="Dit-like phage tail protein N-terminal" evidence="2">
    <location>
        <begin position="25"/>
        <end position="160"/>
    </location>
</feature>
<dbReference type="OrthoDB" id="9814225at2"/>
<evidence type="ECO:0000313" key="3">
    <source>
        <dbReference type="EMBL" id="TCL04216.1"/>
    </source>
</evidence>